<gene>
    <name evidence="5" type="ORF">AS888_08790</name>
</gene>
<comment type="similarity">
    <text evidence="1">Belongs to the CdaR family.</text>
</comment>
<organism evidence="5 6">
    <name type="scientific">Peribacillus simplex</name>
    <dbReference type="NCBI Taxonomy" id="1478"/>
    <lineage>
        <taxon>Bacteria</taxon>
        <taxon>Bacillati</taxon>
        <taxon>Bacillota</taxon>
        <taxon>Bacilli</taxon>
        <taxon>Bacillales</taxon>
        <taxon>Bacillaceae</taxon>
        <taxon>Peribacillus</taxon>
    </lineage>
</organism>
<dbReference type="Pfam" id="PF17853">
    <property type="entry name" value="GGDEF_2"/>
    <property type="match status" value="1"/>
</dbReference>
<feature type="domain" description="CdaR GGDEF-like" evidence="4">
    <location>
        <begin position="276"/>
        <end position="409"/>
    </location>
</feature>
<sequence>MNTSITIEEILMRKYFNLTDIIAGSSGIKRQVKWVHCMEVTQISHLLNGNELILTTGLGWKKCDDTFLSYLKQLIQCNAAGLCIEMGSNMLTVPQSAIDFANEHQFPIILFHEEVPFVKITQDIHTLIINKQYQMISNLENYSQQLNKNLLEMDHYEPILKFLHSYLNVQVILIFNENDIATIPRTKKKLTYQMIADDYDEKTKLKKTMLKQAIQVLGENYAELYIYSDDRELTDFDSLILDRTATALAQHLLRELYIEEKKMSEESKWLTDWIEGEIGDEAIRERLSYIDPKMQLDGGMVCICKQHSRNNKSAAKLDGTYFKIMFRTVFEQYGFHVFSMEIHQQLVFILGDNRSSEDWKSRVASAVDRMMKMDLGSRNRMGQLSMGFGKHVQRLNEIYKSYETARETLLLQDSLPEESRSIFYQDLHMHRMISLLNKHGNLEETVHEYLGPVIEYDKQNNGELMPTLKSYLACNGSKQETSKQLFIVRQTLYHRLEKLEKLLGSDFMRSDKRLGLEFMIFALDFLQYSSRDVTGNYVDKYMGK</sequence>
<accession>A0A109MTX3</accession>
<dbReference type="AlphaFoldDB" id="A0A109MTX3"/>
<evidence type="ECO:0000259" key="3">
    <source>
        <dbReference type="Pfam" id="PF13556"/>
    </source>
</evidence>
<dbReference type="PANTHER" id="PTHR33744:SF1">
    <property type="entry name" value="DNA-BINDING TRANSCRIPTIONAL ACTIVATOR ADER"/>
    <property type="match status" value="1"/>
</dbReference>
<name>A0A109MTX3_9BACI</name>
<dbReference type="Pfam" id="PF13556">
    <property type="entry name" value="HTH_30"/>
    <property type="match status" value="1"/>
</dbReference>
<feature type="domain" description="PucR C-terminal helix-turn-helix" evidence="3">
    <location>
        <begin position="464"/>
        <end position="518"/>
    </location>
</feature>
<dbReference type="RefSeq" id="WP_061143798.1">
    <property type="nucleotide sequence ID" value="NZ_LNNH01000043.1"/>
</dbReference>
<evidence type="ECO:0000259" key="2">
    <source>
        <dbReference type="Pfam" id="PF07905"/>
    </source>
</evidence>
<comment type="caution">
    <text evidence="5">The sequence shown here is derived from an EMBL/GenBank/DDBJ whole genome shotgun (WGS) entry which is preliminary data.</text>
</comment>
<dbReference type="EMBL" id="LNNH01000043">
    <property type="protein sequence ID" value="KWW13025.1"/>
    <property type="molecule type" value="Genomic_DNA"/>
</dbReference>
<evidence type="ECO:0000259" key="4">
    <source>
        <dbReference type="Pfam" id="PF17853"/>
    </source>
</evidence>
<dbReference type="Gene3D" id="1.10.10.2840">
    <property type="entry name" value="PucR C-terminal helix-turn-helix domain"/>
    <property type="match status" value="1"/>
</dbReference>
<reference evidence="5 6" key="1">
    <citation type="submission" date="2015-11" db="EMBL/GenBank/DDBJ databases">
        <title>Genome Sequence of Bacillus simplex strain VanAntwerpen2.</title>
        <authorList>
            <person name="Couger M.B."/>
        </authorList>
    </citation>
    <scope>NUCLEOTIDE SEQUENCE [LARGE SCALE GENOMIC DNA]</scope>
    <source>
        <strain evidence="5 6">VanAntwerpen02</strain>
    </source>
</reference>
<dbReference type="Proteomes" id="UP000064189">
    <property type="component" value="Unassembled WGS sequence"/>
</dbReference>
<dbReference type="PANTHER" id="PTHR33744">
    <property type="entry name" value="CARBOHYDRATE DIACID REGULATOR"/>
    <property type="match status" value="1"/>
</dbReference>
<evidence type="ECO:0000313" key="5">
    <source>
        <dbReference type="EMBL" id="KWW13025.1"/>
    </source>
</evidence>
<dbReference type="Pfam" id="PF07905">
    <property type="entry name" value="PucR"/>
    <property type="match status" value="1"/>
</dbReference>
<keyword evidence="6" id="KW-1185">Reference proteome</keyword>
<evidence type="ECO:0000256" key="1">
    <source>
        <dbReference type="ARBA" id="ARBA00006754"/>
    </source>
</evidence>
<dbReference type="InterPro" id="IPR025736">
    <property type="entry name" value="PucR_C-HTH_dom"/>
</dbReference>
<feature type="domain" description="Purine catabolism PurC-like" evidence="2">
    <location>
        <begin position="9"/>
        <end position="128"/>
    </location>
</feature>
<evidence type="ECO:0000313" key="6">
    <source>
        <dbReference type="Proteomes" id="UP000064189"/>
    </source>
</evidence>
<dbReference type="InterPro" id="IPR051448">
    <property type="entry name" value="CdaR-like_regulators"/>
</dbReference>
<dbReference type="InterPro" id="IPR012914">
    <property type="entry name" value="PucR_dom"/>
</dbReference>
<proteinExistence type="inferred from homology"/>
<dbReference type="InterPro" id="IPR041522">
    <property type="entry name" value="CdaR_GGDEF"/>
</dbReference>
<protein>
    <submittedName>
        <fullName evidence="5">PucR family transcriptional regulator</fullName>
    </submittedName>
</protein>
<dbReference type="InterPro" id="IPR042070">
    <property type="entry name" value="PucR_C-HTH_sf"/>
</dbReference>